<dbReference type="OrthoDB" id="3806873at2"/>
<evidence type="ECO:0000313" key="2">
    <source>
        <dbReference type="EMBL" id="RDI73709.1"/>
    </source>
</evidence>
<dbReference type="InterPro" id="IPR051678">
    <property type="entry name" value="AGP_Transferase"/>
</dbReference>
<dbReference type="AlphaFoldDB" id="A0A7M2YVU8"/>
<name>A0A7M2YVU8_9ACTN</name>
<dbReference type="InterPro" id="IPR041726">
    <property type="entry name" value="ACAD10_11_N"/>
</dbReference>
<dbReference type="Proteomes" id="UP000254134">
    <property type="component" value="Unassembled WGS sequence"/>
</dbReference>
<organism evidence="2 3">
    <name type="scientific">Gaiella occulta</name>
    <dbReference type="NCBI Taxonomy" id="1002870"/>
    <lineage>
        <taxon>Bacteria</taxon>
        <taxon>Bacillati</taxon>
        <taxon>Actinomycetota</taxon>
        <taxon>Thermoleophilia</taxon>
        <taxon>Gaiellales</taxon>
        <taxon>Gaiellaceae</taxon>
        <taxon>Gaiella</taxon>
    </lineage>
</organism>
<dbReference type="CDD" id="cd05154">
    <property type="entry name" value="ACAD10_11_N-like"/>
    <property type="match status" value="1"/>
</dbReference>
<evidence type="ECO:0000259" key="1">
    <source>
        <dbReference type="Pfam" id="PF01636"/>
    </source>
</evidence>
<dbReference type="InterPro" id="IPR011009">
    <property type="entry name" value="Kinase-like_dom_sf"/>
</dbReference>
<comment type="caution">
    <text evidence="2">The sequence shown here is derived from an EMBL/GenBank/DDBJ whole genome shotgun (WGS) entry which is preliminary data.</text>
</comment>
<dbReference type="InterPro" id="IPR002575">
    <property type="entry name" value="Aminoglycoside_PTrfase"/>
</dbReference>
<sequence length="306" mass="33971">MKEALGQALGAAVTRAVKLAGGASKEAWAVDVADGRELLVRRAGGGVIHLDTLSLRDEYDVLVAAREAGVRVPEPLAYLGDLDGREAFVMERVRGETIGRRIVKAPPPGLDVQMAEELAKIHAIPLERLPALPRADLWQRLHAELDTLDEPHPAIELGLVWCRERLPLLRPPVVVHGDFRIGNLMVDEHGLVAVLDWEFAHVSDAAEDLAWPLVRAWRFGADERRLGGIGDVEPFLQRYAELSGREVPVQELYVWEVLGNCKWAIGALTQARRHLRGEERNVELAILGRLAAEMEYELLHLIERAA</sequence>
<protein>
    <submittedName>
        <fullName evidence="2">Phosphotransferase enzyme family</fullName>
    </submittedName>
</protein>
<dbReference type="SUPFAM" id="SSF56112">
    <property type="entry name" value="Protein kinase-like (PK-like)"/>
    <property type="match status" value="1"/>
</dbReference>
<accession>A0A7M2YVU8</accession>
<proteinExistence type="predicted"/>
<dbReference type="Pfam" id="PF01636">
    <property type="entry name" value="APH"/>
    <property type="match status" value="1"/>
</dbReference>
<reference evidence="2 3" key="1">
    <citation type="submission" date="2018-07" db="EMBL/GenBank/DDBJ databases">
        <title>High-quality-draft genome sequence of Gaiella occulta.</title>
        <authorList>
            <person name="Severino R."/>
            <person name="Froufe H.J.C."/>
            <person name="Rainey F.A."/>
            <person name="Barroso C."/>
            <person name="Albuquerque L."/>
            <person name="Lobo-Da-Cunha A."/>
            <person name="Da Costa M.S."/>
            <person name="Egas C."/>
        </authorList>
    </citation>
    <scope>NUCLEOTIDE SEQUENCE [LARGE SCALE GENOMIC DNA]</scope>
    <source>
        <strain evidence="2 3">F2-233</strain>
    </source>
</reference>
<keyword evidence="2" id="KW-0808">Transferase</keyword>
<dbReference type="GO" id="GO:0016740">
    <property type="term" value="F:transferase activity"/>
    <property type="evidence" value="ECO:0007669"/>
    <property type="project" value="UniProtKB-KW"/>
</dbReference>
<dbReference type="Gene3D" id="3.30.200.20">
    <property type="entry name" value="Phosphorylase Kinase, domain 1"/>
    <property type="match status" value="1"/>
</dbReference>
<dbReference type="PANTHER" id="PTHR21310:SF57">
    <property type="entry name" value="BLR2944 PROTEIN"/>
    <property type="match status" value="1"/>
</dbReference>
<evidence type="ECO:0000313" key="3">
    <source>
        <dbReference type="Proteomes" id="UP000254134"/>
    </source>
</evidence>
<dbReference type="RefSeq" id="WP_114797024.1">
    <property type="nucleotide sequence ID" value="NZ_QQZY01000007.1"/>
</dbReference>
<reference evidence="3" key="2">
    <citation type="journal article" date="2019" name="MicrobiologyOpen">
        <title>High-quality draft genome sequence of Gaiella occulta isolated from a 150 meter deep mineral water borehole and comparison with the genome sequences of other deep-branching lineages of the phylum Actinobacteria.</title>
        <authorList>
            <person name="Severino R."/>
            <person name="Froufe H.J.C."/>
            <person name="Barroso C."/>
            <person name="Albuquerque L."/>
            <person name="Lobo-da-Cunha A."/>
            <person name="da Costa M.S."/>
            <person name="Egas C."/>
        </authorList>
    </citation>
    <scope>NUCLEOTIDE SEQUENCE [LARGE SCALE GENOMIC DNA]</scope>
    <source>
        <strain evidence="3">F2-233</strain>
    </source>
</reference>
<dbReference type="PANTHER" id="PTHR21310">
    <property type="entry name" value="AMINOGLYCOSIDE PHOSPHOTRANSFERASE-RELATED-RELATED"/>
    <property type="match status" value="1"/>
</dbReference>
<feature type="domain" description="Aminoglycoside phosphotransferase" evidence="1">
    <location>
        <begin position="18"/>
        <end position="229"/>
    </location>
</feature>
<keyword evidence="3" id="KW-1185">Reference proteome</keyword>
<dbReference type="EMBL" id="QQZY01000007">
    <property type="protein sequence ID" value="RDI73709.1"/>
    <property type="molecule type" value="Genomic_DNA"/>
</dbReference>
<gene>
    <name evidence="2" type="ORF">Gocc_2622</name>
</gene>
<dbReference type="Gene3D" id="3.90.1200.10">
    <property type="match status" value="1"/>
</dbReference>